<feature type="region of interest" description="Disordered" evidence="1">
    <location>
        <begin position="96"/>
        <end position="133"/>
    </location>
</feature>
<sequence length="344" mass="39220">MGRWDLQVVKLCADNVHASLRVNRSRYYSELTHSRRYGCERQRFLHICERPREYSEIRCRWTRSEDIADVRDIIFYHEVHRTADWQERVRNRFLGESNHTSAGTGLQGANFARTKSDKTRRVTTAPESDRRREQPVLSLYSEFVVSNPDAVQAYNTFDSACTGREHERDTDWPIKSIIILSGLQRTYVTRNSTIACVEIDIRTRKSGPSKPTSRPVLRNYGGTGTIDSTAGDVNTIPNCTTILLATTGIKTIDIITIPRICHKPRNIIILKFSQTELSLANKTSCRMQDITVSTSKHQQWPTSVHVESSDEENPTDLIIDFCNSSRAKSSGSSNLQIQLLELEL</sequence>
<proteinExistence type="predicted"/>
<dbReference type="EMBL" id="SNRW01005254">
    <property type="protein sequence ID" value="KAA6385469.1"/>
    <property type="molecule type" value="Genomic_DNA"/>
</dbReference>
<accession>A0A5J4VSS6</accession>
<name>A0A5J4VSS6_9EUKA</name>
<dbReference type="Proteomes" id="UP000324800">
    <property type="component" value="Unassembled WGS sequence"/>
</dbReference>
<protein>
    <submittedName>
        <fullName evidence="2">Uncharacterized protein</fullName>
    </submittedName>
</protein>
<evidence type="ECO:0000256" key="1">
    <source>
        <dbReference type="SAM" id="MobiDB-lite"/>
    </source>
</evidence>
<evidence type="ECO:0000313" key="2">
    <source>
        <dbReference type="EMBL" id="KAA6385469.1"/>
    </source>
</evidence>
<dbReference type="AlphaFoldDB" id="A0A5J4VSS6"/>
<comment type="caution">
    <text evidence="2">The sequence shown here is derived from an EMBL/GenBank/DDBJ whole genome shotgun (WGS) entry which is preliminary data.</text>
</comment>
<gene>
    <name evidence="2" type="ORF">EZS28_019006</name>
</gene>
<reference evidence="2 3" key="1">
    <citation type="submission" date="2019-03" db="EMBL/GenBank/DDBJ databases">
        <title>Single cell metagenomics reveals metabolic interactions within the superorganism composed of flagellate Streblomastix strix and complex community of Bacteroidetes bacteria on its surface.</title>
        <authorList>
            <person name="Treitli S.C."/>
            <person name="Kolisko M."/>
            <person name="Husnik F."/>
            <person name="Keeling P."/>
            <person name="Hampl V."/>
        </authorList>
    </citation>
    <scope>NUCLEOTIDE SEQUENCE [LARGE SCALE GENOMIC DNA]</scope>
    <source>
        <strain evidence="2">ST1C</strain>
    </source>
</reference>
<organism evidence="2 3">
    <name type="scientific">Streblomastix strix</name>
    <dbReference type="NCBI Taxonomy" id="222440"/>
    <lineage>
        <taxon>Eukaryota</taxon>
        <taxon>Metamonada</taxon>
        <taxon>Preaxostyla</taxon>
        <taxon>Oxymonadida</taxon>
        <taxon>Streblomastigidae</taxon>
        <taxon>Streblomastix</taxon>
    </lineage>
</organism>
<evidence type="ECO:0000313" key="3">
    <source>
        <dbReference type="Proteomes" id="UP000324800"/>
    </source>
</evidence>